<organism evidence="14">
    <name type="scientific">Bombyx mori</name>
    <name type="common">Silk moth</name>
    <dbReference type="NCBI Taxonomy" id="7091"/>
    <lineage>
        <taxon>Eukaryota</taxon>
        <taxon>Metazoa</taxon>
        <taxon>Ecdysozoa</taxon>
        <taxon>Arthropoda</taxon>
        <taxon>Hexapoda</taxon>
        <taxon>Insecta</taxon>
        <taxon>Pterygota</taxon>
        <taxon>Neoptera</taxon>
        <taxon>Endopterygota</taxon>
        <taxon>Lepidoptera</taxon>
        <taxon>Glossata</taxon>
        <taxon>Ditrysia</taxon>
        <taxon>Bombycoidea</taxon>
        <taxon>Bombycidae</taxon>
        <taxon>Bombycinae</taxon>
        <taxon>Bombyx</taxon>
    </lineage>
</organism>
<gene>
    <name evidence="15" type="primary">105842565</name>
</gene>
<evidence type="ECO:0000256" key="3">
    <source>
        <dbReference type="ARBA" id="ARBA00020438"/>
    </source>
</evidence>
<accession>D2KMR3</accession>
<sequence>MIRVACVCLWTCALFALTVARIYERCELARELMSLGVDHGDIATWVCIAFHESRFDTAANNPHSGDHGIFQISELYWCGPGKACGLPCSSLRNEDIKDDLQCALQIHEEHTRLQGNGFLAWVVYPQHCKQNTKKYVVDCDYQPKYNTAPLRSEIRSFPTFYDDIFQRNETRSINRYPESNTQLPPYLIISEIYRASYGKQMDYKKGKGDWKDYKIENIDELKLPVFEKESDVLTKSTISTTTSTTKYYPPVVPWRTLETDQFRPKAKQSTLANLKFSTVATTTPTTLRTYITSTTTRPTTAITAKYWTPITVSSQFQKSQGTTNTIGELGPFTNNGFLFSQPKTIQPTQKTFTTTVKPIFAVGSRFSPVSFISRNTDSTTFTFKTTTPKPILTFSSATARPESRFAYSQYSTLVPSTTKRSPTVKSKLTPSAVNKNGIISTTRAPVVKASTQSIFDLYLNPTTKAKLPSYDEYASLNSGKYNVKIFSGGTTTSSPFDLTARNHKSPDDGKSRNQIRRQILTQ</sequence>
<dbReference type="PROSITE" id="PS00128">
    <property type="entry name" value="GLYCOSYL_HYDROL_F22_1"/>
    <property type="match status" value="1"/>
</dbReference>
<dbReference type="GO" id="GO:0003796">
    <property type="term" value="F:lysozyme activity"/>
    <property type="evidence" value="ECO:0007669"/>
    <property type="project" value="UniProtKB-EC"/>
</dbReference>
<name>D2KMR3_BOMMO</name>
<dbReference type="GO" id="GO:0042742">
    <property type="term" value="P:defense response to bacterium"/>
    <property type="evidence" value="ECO:0007669"/>
    <property type="project" value="UniProtKB-KW"/>
</dbReference>
<evidence type="ECO:0000256" key="4">
    <source>
        <dbReference type="ARBA" id="ARBA00022529"/>
    </source>
</evidence>
<dbReference type="OrthoDB" id="195015at2759"/>
<protein>
    <recommendedName>
        <fullName evidence="3">Lysozyme</fullName>
        <ecNumber evidence="2">3.2.1.17</ecNumber>
    </recommendedName>
    <alternativeName>
        <fullName evidence="9">1,4-beta-N-acetylmuramidase</fullName>
    </alternativeName>
</protein>
<dbReference type="CAZy" id="GH22">
    <property type="family name" value="Glycoside Hydrolase Family 22"/>
</dbReference>
<dbReference type="EMBL" id="GU230792">
    <property type="protein sequence ID" value="ADA67927.1"/>
    <property type="molecule type" value="Genomic_DNA"/>
</dbReference>
<feature type="region of interest" description="Disordered" evidence="11">
    <location>
        <begin position="494"/>
        <end position="514"/>
    </location>
</feature>
<dbReference type="AlphaFoldDB" id="D2KMR3"/>
<dbReference type="InParanoid" id="D2KMR3"/>
<evidence type="ECO:0000313" key="14">
    <source>
        <dbReference type="EMBL" id="ADA67927.1"/>
    </source>
</evidence>
<evidence type="ECO:0000256" key="7">
    <source>
        <dbReference type="ARBA" id="ARBA00023157"/>
    </source>
</evidence>
<evidence type="ECO:0000313" key="16">
    <source>
        <dbReference type="Proteomes" id="UP000005204"/>
    </source>
</evidence>
<dbReference type="GO" id="GO:0031640">
    <property type="term" value="P:killing of cells of another organism"/>
    <property type="evidence" value="ECO:0007669"/>
    <property type="project" value="UniProtKB-KW"/>
</dbReference>
<dbReference type="PANTHER" id="PTHR11407:SF63">
    <property type="entry name" value="LYSOZYME C"/>
    <property type="match status" value="1"/>
</dbReference>
<comment type="similarity">
    <text evidence="10">Belongs to the glycosyl hydrolase 22 family.</text>
</comment>
<dbReference type="STRING" id="7091.D2KMR3"/>
<keyword evidence="8" id="KW-0326">Glycosidase</keyword>
<dbReference type="HOGENOM" id="CLU_521981_0_0_1"/>
<evidence type="ECO:0000256" key="12">
    <source>
        <dbReference type="SAM" id="SignalP"/>
    </source>
</evidence>
<keyword evidence="6" id="KW-0378">Hydrolase</keyword>
<dbReference type="PROSITE" id="PS51348">
    <property type="entry name" value="GLYCOSYL_HYDROL_F22_2"/>
    <property type="match status" value="1"/>
</dbReference>
<reference evidence="16" key="1">
    <citation type="journal article" date="2008" name="Insect Biochem. Mol. Biol.">
        <title>The genome of a lepidopteran model insect, the silkworm Bombyx mori.</title>
        <authorList>
            <consortium name="International Silkworm Genome Consortium"/>
        </authorList>
    </citation>
    <scope>NUCLEOTIDE SEQUENCE [LARGE SCALE GENOMIC DNA]</scope>
    <source>
        <strain evidence="16">p50T</strain>
    </source>
</reference>
<dbReference type="KEGG" id="bmor:105842565"/>
<evidence type="ECO:0000256" key="8">
    <source>
        <dbReference type="ARBA" id="ARBA00023295"/>
    </source>
</evidence>
<comment type="catalytic activity">
    <reaction evidence="1">
        <text>Hydrolysis of (1-&gt;4)-beta-linkages between N-acetylmuramic acid and N-acetyl-D-glucosamine residues in a peptidoglycan and between N-acetyl-D-glucosamine residues in chitodextrins.</text>
        <dbReference type="EC" id="3.2.1.17"/>
    </reaction>
</comment>
<reference evidence="15" key="3">
    <citation type="submission" date="2022-06" db="UniProtKB">
        <authorList>
            <consortium name="EnsemblMetazoa"/>
        </authorList>
    </citation>
    <scope>IDENTIFICATION</scope>
    <source>
        <strain evidence="15">p50T (Dazao)</strain>
    </source>
</reference>
<dbReference type="Pfam" id="PF00062">
    <property type="entry name" value="Lys"/>
    <property type="match status" value="1"/>
</dbReference>
<evidence type="ECO:0000256" key="11">
    <source>
        <dbReference type="SAM" id="MobiDB-lite"/>
    </source>
</evidence>
<keyword evidence="5" id="KW-0081">Bacteriolytic enzyme</keyword>
<dbReference type="SMART" id="SM00263">
    <property type="entry name" value="LYZ1"/>
    <property type="match status" value="1"/>
</dbReference>
<dbReference type="InterPro" id="IPR001916">
    <property type="entry name" value="Glyco_hydro_22"/>
</dbReference>
<evidence type="ECO:0000256" key="5">
    <source>
        <dbReference type="ARBA" id="ARBA00022638"/>
    </source>
</evidence>
<evidence type="ECO:0000313" key="15">
    <source>
        <dbReference type="EnsemblMetazoa" id="XP_012551806.1"/>
    </source>
</evidence>
<dbReference type="PANTHER" id="PTHR11407">
    <property type="entry name" value="LYSOZYME C"/>
    <property type="match status" value="1"/>
</dbReference>
<dbReference type="eggNOG" id="ENOG502S1S1">
    <property type="taxonomic scope" value="Eukaryota"/>
</dbReference>
<reference evidence="14" key="2">
    <citation type="submission" date="2009-11" db="EMBL/GenBank/DDBJ databases">
        <title>Identification of the chitin binding proteins from the larval proteins of silkworm, Bombyx mori.</title>
        <authorList>
            <person name="Tang L."/>
            <person name="Zhan Z."/>
            <person name="Liang J."/>
            <person name="Xiang Z."/>
            <person name="He N."/>
        </authorList>
    </citation>
    <scope>NUCLEOTIDE SEQUENCE</scope>
</reference>
<dbReference type="Gene3D" id="1.10.530.10">
    <property type="match status" value="1"/>
</dbReference>
<dbReference type="PRINTS" id="PR00135">
    <property type="entry name" value="LYZLACT"/>
</dbReference>
<dbReference type="Proteomes" id="UP000005204">
    <property type="component" value="Unassembled WGS sequence"/>
</dbReference>
<dbReference type="EC" id="3.2.1.17" evidence="2"/>
<evidence type="ECO:0000256" key="10">
    <source>
        <dbReference type="RuleBase" id="RU004440"/>
    </source>
</evidence>
<evidence type="ECO:0000256" key="9">
    <source>
        <dbReference type="ARBA" id="ARBA00031262"/>
    </source>
</evidence>
<dbReference type="SUPFAM" id="SSF53955">
    <property type="entry name" value="Lysozyme-like"/>
    <property type="match status" value="1"/>
</dbReference>
<dbReference type="CDD" id="cd16899">
    <property type="entry name" value="LYZ_C_invert"/>
    <property type="match status" value="1"/>
</dbReference>
<evidence type="ECO:0000256" key="2">
    <source>
        <dbReference type="ARBA" id="ARBA00012732"/>
    </source>
</evidence>
<keyword evidence="12" id="KW-0732">Signal</keyword>
<evidence type="ECO:0000259" key="13">
    <source>
        <dbReference type="PROSITE" id="PS00128"/>
    </source>
</evidence>
<keyword evidence="16" id="KW-1185">Reference proteome</keyword>
<dbReference type="InterPro" id="IPR019799">
    <property type="entry name" value="Glyco_hydro_22_CS"/>
</dbReference>
<dbReference type="InterPro" id="IPR023346">
    <property type="entry name" value="Lysozyme-like_dom_sf"/>
</dbReference>
<proteinExistence type="inferred from homology"/>
<feature type="signal peptide" evidence="12">
    <location>
        <begin position="1"/>
        <end position="20"/>
    </location>
</feature>
<dbReference type="EnsemblMetazoa" id="XM_012696352.3">
    <property type="protein sequence ID" value="XP_012551806.1"/>
    <property type="gene ID" value="LOC105842565"/>
</dbReference>
<evidence type="ECO:0000256" key="6">
    <source>
        <dbReference type="ARBA" id="ARBA00022801"/>
    </source>
</evidence>
<keyword evidence="4" id="KW-0929">Antimicrobial</keyword>
<dbReference type="SMR" id="D2KMR3"/>
<keyword evidence="7" id="KW-1015">Disulfide bond</keyword>
<evidence type="ECO:0000256" key="1">
    <source>
        <dbReference type="ARBA" id="ARBA00000632"/>
    </source>
</evidence>
<dbReference type="PaxDb" id="7091-BGIBMGA012264-TA"/>
<feature type="domain" description="Glycosyl hydrolases family 22 (GH22)" evidence="13">
    <location>
        <begin position="84"/>
        <end position="102"/>
    </location>
</feature>
<feature type="chain" id="PRO_5010961548" description="Lysozyme" evidence="12">
    <location>
        <begin position="21"/>
        <end position="522"/>
    </location>
</feature>